<evidence type="ECO:0000313" key="1">
    <source>
        <dbReference type="EMBL" id="CAH0101747.1"/>
    </source>
</evidence>
<accession>A0A8J2WHF9</accession>
<gene>
    <name evidence="1" type="ORF">DGAL_LOCUS4087</name>
</gene>
<dbReference type="Proteomes" id="UP000789390">
    <property type="component" value="Unassembled WGS sequence"/>
</dbReference>
<dbReference type="EMBL" id="CAKKLH010000066">
    <property type="protein sequence ID" value="CAH0101747.1"/>
    <property type="molecule type" value="Genomic_DNA"/>
</dbReference>
<proteinExistence type="predicted"/>
<sequence>MTTWPTTFVPSRSSEVVASFSIWTASSRIGNRSQKSNHQRGGVTVKMLHLVHGHHLIDEIIFNIAKANIKETTSGNGILGAAIDASVNRLNLISGWKNQCLDVRELAVNSNQGRDTMKKGHLESRCRMDRLGFNV</sequence>
<comment type="caution">
    <text evidence="1">The sequence shown here is derived from an EMBL/GenBank/DDBJ whole genome shotgun (WGS) entry which is preliminary data.</text>
</comment>
<keyword evidence="2" id="KW-1185">Reference proteome</keyword>
<reference evidence="1" key="1">
    <citation type="submission" date="2021-11" db="EMBL/GenBank/DDBJ databases">
        <authorList>
            <person name="Schell T."/>
        </authorList>
    </citation>
    <scope>NUCLEOTIDE SEQUENCE</scope>
    <source>
        <strain evidence="1">M5</strain>
    </source>
</reference>
<evidence type="ECO:0000313" key="2">
    <source>
        <dbReference type="Proteomes" id="UP000789390"/>
    </source>
</evidence>
<dbReference type="AlphaFoldDB" id="A0A8J2WHF9"/>
<protein>
    <submittedName>
        <fullName evidence="1">Uncharacterized protein</fullName>
    </submittedName>
</protein>
<organism evidence="1 2">
    <name type="scientific">Daphnia galeata</name>
    <dbReference type="NCBI Taxonomy" id="27404"/>
    <lineage>
        <taxon>Eukaryota</taxon>
        <taxon>Metazoa</taxon>
        <taxon>Ecdysozoa</taxon>
        <taxon>Arthropoda</taxon>
        <taxon>Crustacea</taxon>
        <taxon>Branchiopoda</taxon>
        <taxon>Diplostraca</taxon>
        <taxon>Cladocera</taxon>
        <taxon>Anomopoda</taxon>
        <taxon>Daphniidae</taxon>
        <taxon>Daphnia</taxon>
    </lineage>
</organism>
<name>A0A8J2WHF9_9CRUS</name>